<name>A0AAX1N9T6_9BACT</name>
<dbReference type="EMBL" id="CP076133">
    <property type="protein sequence ID" value="QWG04304.1"/>
    <property type="molecule type" value="Genomic_DNA"/>
</dbReference>
<accession>A0AAX1N9T6</accession>
<evidence type="ECO:0000313" key="2">
    <source>
        <dbReference type="EMBL" id="QWG04304.1"/>
    </source>
</evidence>
<keyword evidence="1" id="KW-0812">Transmembrane</keyword>
<proteinExistence type="predicted"/>
<feature type="transmembrane region" description="Helical" evidence="1">
    <location>
        <begin position="143"/>
        <end position="160"/>
    </location>
</feature>
<dbReference type="RefSeq" id="WP_066214959.1">
    <property type="nucleotide sequence ID" value="NZ_CP076133.1"/>
</dbReference>
<dbReference type="KEGG" id="fya:KMW28_25765"/>
<evidence type="ECO:0000256" key="1">
    <source>
        <dbReference type="SAM" id="Phobius"/>
    </source>
</evidence>
<evidence type="ECO:0000313" key="3">
    <source>
        <dbReference type="Proteomes" id="UP000678679"/>
    </source>
</evidence>
<keyword evidence="1" id="KW-1133">Transmembrane helix</keyword>
<organism evidence="2 3">
    <name type="scientific">Flammeovirga yaeyamensis</name>
    <dbReference type="NCBI Taxonomy" id="367791"/>
    <lineage>
        <taxon>Bacteria</taxon>
        <taxon>Pseudomonadati</taxon>
        <taxon>Bacteroidota</taxon>
        <taxon>Cytophagia</taxon>
        <taxon>Cytophagales</taxon>
        <taxon>Flammeovirgaceae</taxon>
        <taxon>Flammeovirga</taxon>
    </lineage>
</organism>
<sequence length="161" mass="19125">MIRSRIWHPKTNTTSQTIYKDHYYVSNLIEKKWLHKLIGTWGNSKYVFKYTINLNTSIKILNDEYKELGKIKINFWGTKAKIFIDDKVYQWNAKNMLRKQWHIKSKEQSKILNDKGQFFSNDLPKNHRGILNLSGHAVQHFNNHYLVSIFSFIIGGLLIII</sequence>
<keyword evidence="1" id="KW-0472">Membrane</keyword>
<dbReference type="Proteomes" id="UP000678679">
    <property type="component" value="Chromosome 2"/>
</dbReference>
<dbReference type="AlphaFoldDB" id="A0AAX1N9T6"/>
<protein>
    <submittedName>
        <fullName evidence="2">Uncharacterized protein</fullName>
    </submittedName>
</protein>
<gene>
    <name evidence="2" type="ORF">KMW28_25765</name>
</gene>
<reference evidence="2 3" key="1">
    <citation type="submission" date="2021-05" db="EMBL/GenBank/DDBJ databases">
        <title>Comparative genomic studies on the polysaccharide-degrading batcterial strains of the Flammeovirga genus.</title>
        <authorList>
            <person name="Zewei F."/>
            <person name="Zheng Z."/>
            <person name="Yu L."/>
            <person name="Ruyue G."/>
            <person name="Yanhong M."/>
            <person name="Yuanyuan C."/>
            <person name="Jingyan G."/>
            <person name="Wenjun H."/>
        </authorList>
    </citation>
    <scope>NUCLEOTIDE SEQUENCE [LARGE SCALE GENOMIC DNA]</scope>
    <source>
        <strain evidence="2 3">NBRC:100898</strain>
    </source>
</reference>
<keyword evidence="3" id="KW-1185">Reference proteome</keyword>